<dbReference type="Proteomes" id="UP001163846">
    <property type="component" value="Unassembled WGS sequence"/>
</dbReference>
<dbReference type="EMBL" id="MU806176">
    <property type="protein sequence ID" value="KAJ3838554.1"/>
    <property type="molecule type" value="Genomic_DNA"/>
</dbReference>
<protein>
    <submittedName>
        <fullName evidence="2">Uncharacterized protein</fullName>
    </submittedName>
</protein>
<organism evidence="2 3">
    <name type="scientific">Lentinula raphanica</name>
    <dbReference type="NCBI Taxonomy" id="153919"/>
    <lineage>
        <taxon>Eukaryota</taxon>
        <taxon>Fungi</taxon>
        <taxon>Dikarya</taxon>
        <taxon>Basidiomycota</taxon>
        <taxon>Agaricomycotina</taxon>
        <taxon>Agaricomycetes</taxon>
        <taxon>Agaricomycetidae</taxon>
        <taxon>Agaricales</taxon>
        <taxon>Marasmiineae</taxon>
        <taxon>Omphalotaceae</taxon>
        <taxon>Lentinula</taxon>
    </lineage>
</organism>
<evidence type="ECO:0000313" key="3">
    <source>
        <dbReference type="Proteomes" id="UP001163846"/>
    </source>
</evidence>
<dbReference type="AlphaFoldDB" id="A0AA38P920"/>
<gene>
    <name evidence="2" type="ORF">F5878DRAFT_619205</name>
</gene>
<comment type="caution">
    <text evidence="2">The sequence shown here is derived from an EMBL/GenBank/DDBJ whole genome shotgun (WGS) entry which is preliminary data.</text>
</comment>
<proteinExistence type="predicted"/>
<reference evidence="2" key="1">
    <citation type="submission" date="2022-08" db="EMBL/GenBank/DDBJ databases">
        <authorList>
            <consortium name="DOE Joint Genome Institute"/>
            <person name="Min B."/>
            <person name="Riley R."/>
            <person name="Sierra-Patev S."/>
            <person name="Naranjo-Ortiz M."/>
            <person name="Looney B."/>
            <person name="Konkel Z."/>
            <person name="Slot J.C."/>
            <person name="Sakamoto Y."/>
            <person name="Steenwyk J.L."/>
            <person name="Rokas A."/>
            <person name="Carro J."/>
            <person name="Camarero S."/>
            <person name="Ferreira P."/>
            <person name="Molpeceres G."/>
            <person name="Ruiz-Duenas F.J."/>
            <person name="Serrano A."/>
            <person name="Henrissat B."/>
            <person name="Drula E."/>
            <person name="Hughes K.W."/>
            <person name="Mata J.L."/>
            <person name="Ishikawa N.K."/>
            <person name="Vargas-Isla R."/>
            <person name="Ushijima S."/>
            <person name="Smith C.A."/>
            <person name="Ahrendt S."/>
            <person name="Andreopoulos W."/>
            <person name="He G."/>
            <person name="Labutti K."/>
            <person name="Lipzen A."/>
            <person name="Ng V."/>
            <person name="Sandor L."/>
            <person name="Barry K."/>
            <person name="Martinez A.T."/>
            <person name="Xiao Y."/>
            <person name="Gibbons J.G."/>
            <person name="Terashima K."/>
            <person name="Hibbett D.S."/>
            <person name="Grigoriev I.V."/>
        </authorList>
    </citation>
    <scope>NUCLEOTIDE SEQUENCE</scope>
    <source>
        <strain evidence="2">TFB9207</strain>
    </source>
</reference>
<sequence length="159" mass="18009">MPPSQKSSPKIYQILIRTHKTTLFLTMPPSTSLSALKEQTLSALNSGLGEEEIPAVESAEDFELCRCRVVKPRDQNAATVPQRKYDVLDEMESTIKDLGLINWEVLYVQFKDGKERPLEIVATDPPIDDDEDEEPQHKVPAVNKKGKRKANEDDDEEFL</sequence>
<evidence type="ECO:0000313" key="2">
    <source>
        <dbReference type="EMBL" id="KAJ3838554.1"/>
    </source>
</evidence>
<name>A0AA38P920_9AGAR</name>
<keyword evidence="3" id="KW-1185">Reference proteome</keyword>
<evidence type="ECO:0000256" key="1">
    <source>
        <dbReference type="SAM" id="MobiDB-lite"/>
    </source>
</evidence>
<feature type="region of interest" description="Disordered" evidence="1">
    <location>
        <begin position="118"/>
        <end position="159"/>
    </location>
</feature>
<accession>A0AA38P920</accession>